<comment type="caution">
    <text evidence="3">The sequence shown here is derived from an EMBL/GenBank/DDBJ whole genome shotgun (WGS) entry which is preliminary data.</text>
</comment>
<dbReference type="Pfam" id="PF01757">
    <property type="entry name" value="Acyl_transf_3"/>
    <property type="match status" value="1"/>
</dbReference>
<feature type="transmembrane region" description="Helical" evidence="1">
    <location>
        <begin position="156"/>
        <end position="174"/>
    </location>
</feature>
<reference evidence="3 4" key="1">
    <citation type="submission" date="2020-08" db="EMBL/GenBank/DDBJ databases">
        <title>Genomic Encyclopedia of Type Strains, Phase IV (KMG-V): Genome sequencing to study the core and pangenomes of soil and plant-associated prokaryotes.</title>
        <authorList>
            <person name="Whitman W."/>
        </authorList>
    </citation>
    <scope>NUCLEOTIDE SEQUENCE [LARGE SCALE GENOMIC DNA]</scope>
    <source>
        <strain evidence="3 4">SEMIA 415</strain>
    </source>
</reference>
<proteinExistence type="predicted"/>
<organism evidence="3 4">
    <name type="scientific">Rhizobium leguminosarum</name>
    <dbReference type="NCBI Taxonomy" id="384"/>
    <lineage>
        <taxon>Bacteria</taxon>
        <taxon>Pseudomonadati</taxon>
        <taxon>Pseudomonadota</taxon>
        <taxon>Alphaproteobacteria</taxon>
        <taxon>Hyphomicrobiales</taxon>
        <taxon>Rhizobiaceae</taxon>
        <taxon>Rhizobium/Agrobacterium group</taxon>
        <taxon>Rhizobium</taxon>
    </lineage>
</organism>
<dbReference type="PANTHER" id="PTHR23028:SF53">
    <property type="entry name" value="ACYL_TRANSF_3 DOMAIN-CONTAINING PROTEIN"/>
    <property type="match status" value="1"/>
</dbReference>
<dbReference type="EMBL" id="JACIGO010000012">
    <property type="protein sequence ID" value="MBB4294013.1"/>
    <property type="molecule type" value="Genomic_DNA"/>
</dbReference>
<evidence type="ECO:0000313" key="3">
    <source>
        <dbReference type="EMBL" id="MBB4294013.1"/>
    </source>
</evidence>
<dbReference type="InterPro" id="IPR050879">
    <property type="entry name" value="Acyltransferase_3"/>
</dbReference>
<feature type="transmembrane region" description="Helical" evidence="1">
    <location>
        <begin position="131"/>
        <end position="151"/>
    </location>
</feature>
<sequence>MTLDSFRAFFIIVVMAFHYLVAWAPPFHEENLYGFATTYDPYFALGNLGVEAFFVLSGTFITVTVLRSSDAIDFAYRRFSRIYPALVIAAIVSFAFLNTVGLPEFHTTPLEFVASIALVAWQLGLKYVDGAYWSLAVEVKFYIWVAIMFWLLRERFWVGLIVLQIAGALIELVALKVGKVIFLANYMPFFLCGTAIAYQTFLKQPKVATILYAMSAVFFVIHWPALPIKQVPLIVSNLAILFVVAVLIAVTSLDIRLEWAPLARLGLVSYEIYLIHQNIGVTLIHYLKLWTRMPDIAAISIVVLAVYGLAELLHLASERVRTNLNSHYRAIRLRVRPAAQGG</sequence>
<feature type="transmembrane region" description="Helical" evidence="1">
    <location>
        <begin position="180"/>
        <end position="198"/>
    </location>
</feature>
<dbReference type="GO" id="GO:0000271">
    <property type="term" value="P:polysaccharide biosynthetic process"/>
    <property type="evidence" value="ECO:0007669"/>
    <property type="project" value="TreeGrafter"/>
</dbReference>
<feature type="transmembrane region" description="Helical" evidence="1">
    <location>
        <begin position="7"/>
        <end position="24"/>
    </location>
</feature>
<dbReference type="InterPro" id="IPR002656">
    <property type="entry name" value="Acyl_transf_3_dom"/>
</dbReference>
<feature type="domain" description="Acyltransferase 3" evidence="2">
    <location>
        <begin position="3"/>
        <end position="306"/>
    </location>
</feature>
<dbReference type="Proteomes" id="UP000538507">
    <property type="component" value="Unassembled WGS sequence"/>
</dbReference>
<keyword evidence="1" id="KW-0472">Membrane</keyword>
<dbReference type="GO" id="GO:0016747">
    <property type="term" value="F:acyltransferase activity, transferring groups other than amino-acyl groups"/>
    <property type="evidence" value="ECO:0007669"/>
    <property type="project" value="InterPro"/>
</dbReference>
<dbReference type="PANTHER" id="PTHR23028">
    <property type="entry name" value="ACETYLTRANSFERASE"/>
    <property type="match status" value="1"/>
</dbReference>
<evidence type="ECO:0000313" key="4">
    <source>
        <dbReference type="Proteomes" id="UP000538507"/>
    </source>
</evidence>
<feature type="transmembrane region" description="Helical" evidence="1">
    <location>
        <begin position="82"/>
        <end position="102"/>
    </location>
</feature>
<dbReference type="AlphaFoldDB" id="A0AAE2T0X0"/>
<protein>
    <submittedName>
        <fullName evidence="3">Peptidoglycan/LPS O-acetylase OafA/YrhL</fullName>
    </submittedName>
</protein>
<dbReference type="GO" id="GO:0016020">
    <property type="term" value="C:membrane"/>
    <property type="evidence" value="ECO:0007669"/>
    <property type="project" value="TreeGrafter"/>
</dbReference>
<dbReference type="RefSeq" id="WP_183610372.1">
    <property type="nucleotide sequence ID" value="NZ_JACHAZ010000011.1"/>
</dbReference>
<evidence type="ECO:0000256" key="1">
    <source>
        <dbReference type="SAM" id="Phobius"/>
    </source>
</evidence>
<accession>A0AAE2T0X0</accession>
<feature type="transmembrane region" description="Helical" evidence="1">
    <location>
        <begin position="296"/>
        <end position="316"/>
    </location>
</feature>
<feature type="transmembrane region" description="Helical" evidence="1">
    <location>
        <begin position="44"/>
        <end position="66"/>
    </location>
</feature>
<keyword evidence="1" id="KW-0812">Transmembrane</keyword>
<name>A0AAE2T0X0_RHILE</name>
<feature type="transmembrane region" description="Helical" evidence="1">
    <location>
        <begin position="234"/>
        <end position="253"/>
    </location>
</feature>
<feature type="transmembrane region" description="Helical" evidence="1">
    <location>
        <begin position="210"/>
        <end position="228"/>
    </location>
</feature>
<keyword evidence="1" id="KW-1133">Transmembrane helix</keyword>
<gene>
    <name evidence="3" type="ORF">GGE16_006110</name>
</gene>
<evidence type="ECO:0000259" key="2">
    <source>
        <dbReference type="Pfam" id="PF01757"/>
    </source>
</evidence>